<reference evidence="1 2" key="2">
    <citation type="journal article" date="2017" name="Front. Plant Sci.">
        <title>Gene Classification and Mining of Molecular Markers Useful in Red Clover (Trifolium pratense) Breeding.</title>
        <authorList>
            <person name="Istvanek J."/>
            <person name="Dluhosova J."/>
            <person name="Dluhos P."/>
            <person name="Patkova L."/>
            <person name="Nedelnik J."/>
            <person name="Repkova J."/>
        </authorList>
    </citation>
    <scope>NUCLEOTIDE SEQUENCE [LARGE SCALE GENOMIC DNA]</scope>
    <source>
        <strain evidence="2">cv. Tatra</strain>
        <tissue evidence="1">Young leaves</tissue>
    </source>
</reference>
<feature type="non-terminal residue" evidence="1">
    <location>
        <position position="71"/>
    </location>
</feature>
<gene>
    <name evidence="1" type="ORF">L195_g053709</name>
</gene>
<comment type="caution">
    <text evidence="1">The sequence shown here is derived from an EMBL/GenBank/DDBJ whole genome shotgun (WGS) entry which is preliminary data.</text>
</comment>
<dbReference type="EMBL" id="ASHM01091501">
    <property type="protein sequence ID" value="PNX63830.1"/>
    <property type="molecule type" value="Genomic_DNA"/>
</dbReference>
<evidence type="ECO:0000313" key="1">
    <source>
        <dbReference type="EMBL" id="PNX63830.1"/>
    </source>
</evidence>
<sequence>MIKTMRESTGIECRYGNSNTNSFGNEGVVPTVECRDLRAIFCSHGNNYHLDGTCDTVLHFDVHGQIDTNLL</sequence>
<dbReference type="Proteomes" id="UP000236291">
    <property type="component" value="Unassembled WGS sequence"/>
</dbReference>
<accession>A0A2K3KC07</accession>
<reference evidence="1 2" key="1">
    <citation type="journal article" date="2014" name="Am. J. Bot.">
        <title>Genome assembly and annotation for red clover (Trifolium pratense; Fabaceae).</title>
        <authorList>
            <person name="Istvanek J."/>
            <person name="Jaros M."/>
            <person name="Krenek A."/>
            <person name="Repkova J."/>
        </authorList>
    </citation>
    <scope>NUCLEOTIDE SEQUENCE [LARGE SCALE GENOMIC DNA]</scope>
    <source>
        <strain evidence="2">cv. Tatra</strain>
        <tissue evidence="1">Young leaves</tissue>
    </source>
</reference>
<proteinExistence type="predicted"/>
<protein>
    <submittedName>
        <fullName evidence="1">Uncharacterized protein</fullName>
    </submittedName>
</protein>
<name>A0A2K3KC07_TRIPR</name>
<dbReference type="AlphaFoldDB" id="A0A2K3KC07"/>
<organism evidence="1 2">
    <name type="scientific">Trifolium pratense</name>
    <name type="common">Red clover</name>
    <dbReference type="NCBI Taxonomy" id="57577"/>
    <lineage>
        <taxon>Eukaryota</taxon>
        <taxon>Viridiplantae</taxon>
        <taxon>Streptophyta</taxon>
        <taxon>Embryophyta</taxon>
        <taxon>Tracheophyta</taxon>
        <taxon>Spermatophyta</taxon>
        <taxon>Magnoliopsida</taxon>
        <taxon>eudicotyledons</taxon>
        <taxon>Gunneridae</taxon>
        <taxon>Pentapetalae</taxon>
        <taxon>rosids</taxon>
        <taxon>fabids</taxon>
        <taxon>Fabales</taxon>
        <taxon>Fabaceae</taxon>
        <taxon>Papilionoideae</taxon>
        <taxon>50 kb inversion clade</taxon>
        <taxon>NPAAA clade</taxon>
        <taxon>Hologalegina</taxon>
        <taxon>IRL clade</taxon>
        <taxon>Trifolieae</taxon>
        <taxon>Trifolium</taxon>
    </lineage>
</organism>
<evidence type="ECO:0000313" key="2">
    <source>
        <dbReference type="Proteomes" id="UP000236291"/>
    </source>
</evidence>